<organism evidence="2 3">
    <name type="scientific">Cronartium quercuum f. sp. fusiforme G11</name>
    <dbReference type="NCBI Taxonomy" id="708437"/>
    <lineage>
        <taxon>Eukaryota</taxon>
        <taxon>Fungi</taxon>
        <taxon>Dikarya</taxon>
        <taxon>Basidiomycota</taxon>
        <taxon>Pucciniomycotina</taxon>
        <taxon>Pucciniomycetes</taxon>
        <taxon>Pucciniales</taxon>
        <taxon>Coleosporiaceae</taxon>
        <taxon>Cronartium</taxon>
    </lineage>
</organism>
<accession>A0A9P6NNV8</accession>
<protein>
    <submittedName>
        <fullName evidence="2">Uncharacterized protein</fullName>
    </submittedName>
</protein>
<evidence type="ECO:0000313" key="2">
    <source>
        <dbReference type="EMBL" id="KAG0150596.1"/>
    </source>
</evidence>
<gene>
    <name evidence="2" type="ORF">CROQUDRAFT_104263</name>
</gene>
<evidence type="ECO:0000313" key="3">
    <source>
        <dbReference type="Proteomes" id="UP000886653"/>
    </source>
</evidence>
<reference evidence="2" key="1">
    <citation type="submission" date="2013-11" db="EMBL/GenBank/DDBJ databases">
        <title>Genome sequence of the fusiform rust pathogen reveals effectors for host alternation and coevolution with pine.</title>
        <authorList>
            <consortium name="DOE Joint Genome Institute"/>
            <person name="Smith K."/>
            <person name="Pendleton A."/>
            <person name="Kubisiak T."/>
            <person name="Anderson C."/>
            <person name="Salamov A."/>
            <person name="Aerts A."/>
            <person name="Riley R."/>
            <person name="Clum A."/>
            <person name="Lindquist E."/>
            <person name="Ence D."/>
            <person name="Campbell M."/>
            <person name="Kronenberg Z."/>
            <person name="Feau N."/>
            <person name="Dhillon B."/>
            <person name="Hamelin R."/>
            <person name="Burleigh J."/>
            <person name="Smith J."/>
            <person name="Yandell M."/>
            <person name="Nelson C."/>
            <person name="Grigoriev I."/>
            <person name="Davis J."/>
        </authorList>
    </citation>
    <scope>NUCLEOTIDE SEQUENCE</scope>
    <source>
        <strain evidence="2">G11</strain>
    </source>
</reference>
<dbReference type="AlphaFoldDB" id="A0A9P6NNV8"/>
<dbReference type="Proteomes" id="UP000886653">
    <property type="component" value="Unassembled WGS sequence"/>
</dbReference>
<feature type="region of interest" description="Disordered" evidence="1">
    <location>
        <begin position="67"/>
        <end position="98"/>
    </location>
</feature>
<sequence>MRLKSSSPRFLNVVRGPLSFFSALFDQNFDPVKPFSGSLPGPFVPVSSTLTAIDPIPTHINTTAVSPSSLNNFQRPRSSSELTMQTTAPLHPPSRRPRPLLTHLGRSCTPIADSLFRTSVISKMRLKSQNLKRVVERKPKSCKPAYKSKPNLDRKLCTQTVISSYPLTPAILPSNPSAQYAGRSTPPHHPQQKLYRTRSGAKPSRWTLYSLRSRLCDVPTAYLFVNPTSTSPNQLKLLGSRPTTQFNLCFTTAKRDVMQAFIDAGQPEGFYLQNPKLIELIIEDSIIERLRIGNGTPASSLAENQGIVGEDTAYTRTF</sequence>
<dbReference type="EMBL" id="MU167218">
    <property type="protein sequence ID" value="KAG0150596.1"/>
    <property type="molecule type" value="Genomic_DNA"/>
</dbReference>
<name>A0A9P6NNV8_9BASI</name>
<feature type="compositionally biased region" description="Polar residues" evidence="1">
    <location>
        <begin position="67"/>
        <end position="88"/>
    </location>
</feature>
<keyword evidence="3" id="KW-1185">Reference proteome</keyword>
<evidence type="ECO:0000256" key="1">
    <source>
        <dbReference type="SAM" id="MobiDB-lite"/>
    </source>
</evidence>
<proteinExistence type="predicted"/>
<comment type="caution">
    <text evidence="2">The sequence shown here is derived from an EMBL/GenBank/DDBJ whole genome shotgun (WGS) entry which is preliminary data.</text>
</comment>